<feature type="chain" id="PRO_5013382226" evidence="1">
    <location>
        <begin position="19"/>
        <end position="321"/>
    </location>
</feature>
<dbReference type="AlphaFoldDB" id="A0A1M5RGN5"/>
<name>A0A1M5RGN5_FLAJO</name>
<evidence type="ECO:0000256" key="1">
    <source>
        <dbReference type="SAM" id="SignalP"/>
    </source>
</evidence>
<dbReference type="EMBL" id="FQWH01000008">
    <property type="protein sequence ID" value="SHH25424.1"/>
    <property type="molecule type" value="Genomic_DNA"/>
</dbReference>
<keyword evidence="1" id="KW-0732">Signal</keyword>
<dbReference type="Proteomes" id="UP000184112">
    <property type="component" value="Unassembled WGS sequence"/>
</dbReference>
<dbReference type="RefSeq" id="WP_073410248.1">
    <property type="nucleotide sequence ID" value="NZ_FQWH01000008.1"/>
</dbReference>
<gene>
    <name evidence="2" type="ORF">SAMN05444388_108142</name>
</gene>
<evidence type="ECO:0000313" key="2">
    <source>
        <dbReference type="EMBL" id="SHH25424.1"/>
    </source>
</evidence>
<proteinExistence type="predicted"/>
<organism evidence="2 3">
    <name type="scientific">Flavobacterium johnsoniae</name>
    <name type="common">Cytophaga johnsonae</name>
    <dbReference type="NCBI Taxonomy" id="986"/>
    <lineage>
        <taxon>Bacteria</taxon>
        <taxon>Pseudomonadati</taxon>
        <taxon>Bacteroidota</taxon>
        <taxon>Flavobacteriia</taxon>
        <taxon>Flavobacteriales</taxon>
        <taxon>Flavobacteriaceae</taxon>
        <taxon>Flavobacterium</taxon>
    </lineage>
</organism>
<sequence>MKKITILLLLLNSGLIAAQTKTVLGPHGERITINPNGINDNLGNHTAAQTLNLDGNEISNVSDIFIKKEAQFFDQSNMNNNYFSLNKTNGTFGIYNSLAGKNALSIDEINSKTTVISAQIPKGTDASLPQKDYMAVSVDENGNVIWKPIYKIKGATTFQFLVGSSINSAYNSPAFNDLPGFNNYQYTAQATGTLVLKAVLISVVPNTAVKVTPTTVKTEMVININNTPAAFGSSLITAASNDSYVNGGGDFAASTVIYCHYHVTEGTTYKISIQARTADQTGTIPYYPSVGSYVGSYKHVGETNLDTFNVSSSLMGTLITD</sequence>
<protein>
    <submittedName>
        <fullName evidence="2">Uncharacterized protein</fullName>
    </submittedName>
</protein>
<accession>A0A1M5RGN5</accession>
<feature type="signal peptide" evidence="1">
    <location>
        <begin position="1"/>
        <end position="18"/>
    </location>
</feature>
<evidence type="ECO:0000313" key="3">
    <source>
        <dbReference type="Proteomes" id="UP000184112"/>
    </source>
</evidence>
<reference evidence="2 3" key="1">
    <citation type="submission" date="2016-11" db="EMBL/GenBank/DDBJ databases">
        <authorList>
            <person name="Jaros S."/>
            <person name="Januszkiewicz K."/>
            <person name="Wedrychowicz H."/>
        </authorList>
    </citation>
    <scope>NUCLEOTIDE SEQUENCE [LARGE SCALE GENOMIC DNA]</scope>
    <source>
        <strain evidence="2 3">DSM 6792</strain>
    </source>
</reference>